<reference evidence="4" key="1">
    <citation type="submission" date="2025-08" db="UniProtKB">
        <authorList>
            <consortium name="RefSeq"/>
        </authorList>
    </citation>
    <scope>IDENTIFICATION</scope>
</reference>
<evidence type="ECO:0000259" key="2">
    <source>
        <dbReference type="Pfam" id="PF00462"/>
    </source>
</evidence>
<dbReference type="Pfam" id="PF00462">
    <property type="entry name" value="Glutaredoxin"/>
    <property type="match status" value="1"/>
</dbReference>
<dbReference type="Gene3D" id="3.40.30.10">
    <property type="entry name" value="Glutaredoxin"/>
    <property type="match status" value="1"/>
</dbReference>
<keyword evidence="3" id="KW-1185">Reference proteome</keyword>
<evidence type="ECO:0000256" key="1">
    <source>
        <dbReference type="SAM" id="MobiDB-lite"/>
    </source>
</evidence>
<dbReference type="Pfam" id="PF23733">
    <property type="entry name" value="GRXCR1-2_C"/>
    <property type="match status" value="1"/>
</dbReference>
<dbReference type="Proteomes" id="UP001515500">
    <property type="component" value="Chromosome 18"/>
</dbReference>
<feature type="domain" description="Glutaredoxin" evidence="2">
    <location>
        <begin position="213"/>
        <end position="280"/>
    </location>
</feature>
<organism evidence="3 4">
    <name type="scientific">Dioscorea cayennensis subsp. rotundata</name>
    <name type="common">White Guinea yam</name>
    <name type="synonym">Dioscorea rotundata</name>
    <dbReference type="NCBI Taxonomy" id="55577"/>
    <lineage>
        <taxon>Eukaryota</taxon>
        <taxon>Viridiplantae</taxon>
        <taxon>Streptophyta</taxon>
        <taxon>Embryophyta</taxon>
        <taxon>Tracheophyta</taxon>
        <taxon>Spermatophyta</taxon>
        <taxon>Magnoliopsida</taxon>
        <taxon>Liliopsida</taxon>
        <taxon>Dioscoreales</taxon>
        <taxon>Dioscoreaceae</taxon>
        <taxon>Dioscorea</taxon>
    </lineage>
</organism>
<sequence length="383" mass="42498">MGCTSSKQARRHRHRNLSGRLFNSRSMPANAHSTGTDLDHRITLKSCTLGSLKLDHDISDEAMMKASNDDHPKLTPAPAPVPETINAWELMEGLEDVTPIGTPCKAMQNSTPFTEYVDPEVVSSFRKTLLELSPQHRQLLRSPEPEKMASEVLLRRSKYEEVEEDEEESCRKTPDLTGIVRTRIMEFQERIDAKKGMKVKQRLESWVGGGGKVVIYMTSLRGIRETYNVCKEVREIVRSYKVRVDERDVSMDRGFKEELHEVLVGKEGGRLPALFVKGEYLGGVEEVRRMHEGGELGKVLDGCEMVKIGKGSGSGGGGGGGGGDCEECGEVRFVLCGRCSGSCKVFVEDDDEDDDDGYVYGGGFWCRCPECNENGLVRCSLCC</sequence>
<evidence type="ECO:0000313" key="3">
    <source>
        <dbReference type="Proteomes" id="UP001515500"/>
    </source>
</evidence>
<feature type="compositionally biased region" description="Basic residues" evidence="1">
    <location>
        <begin position="8"/>
        <end position="17"/>
    </location>
</feature>
<dbReference type="PROSITE" id="PS51354">
    <property type="entry name" value="GLUTAREDOXIN_2"/>
    <property type="match status" value="1"/>
</dbReference>
<protein>
    <submittedName>
        <fullName evidence="4">Uncharacterized protein At3g28850-like</fullName>
    </submittedName>
</protein>
<feature type="compositionally biased region" description="Polar residues" evidence="1">
    <location>
        <begin position="21"/>
        <end position="35"/>
    </location>
</feature>
<feature type="region of interest" description="Disordered" evidence="1">
    <location>
        <begin position="1"/>
        <end position="35"/>
    </location>
</feature>
<proteinExistence type="predicted"/>
<name>A0AB40D3F5_DIOCR</name>
<dbReference type="PANTHER" id="PTHR45669:SF30">
    <property type="entry name" value="OS04G0641300 PROTEIN"/>
    <property type="match status" value="1"/>
</dbReference>
<accession>A0AB40D3F5</accession>
<evidence type="ECO:0000313" key="4">
    <source>
        <dbReference type="RefSeq" id="XP_039145310.1"/>
    </source>
</evidence>
<dbReference type="InterPro" id="IPR036249">
    <property type="entry name" value="Thioredoxin-like_sf"/>
</dbReference>
<gene>
    <name evidence="4" type="primary">LOC120282546</name>
</gene>
<dbReference type="RefSeq" id="XP_039145310.1">
    <property type="nucleotide sequence ID" value="XM_039289376.1"/>
</dbReference>
<dbReference type="InterPro" id="IPR002109">
    <property type="entry name" value="Glutaredoxin"/>
</dbReference>
<dbReference type="CDD" id="cd03031">
    <property type="entry name" value="GRX_GRX_like"/>
    <property type="match status" value="1"/>
</dbReference>
<dbReference type="AlphaFoldDB" id="A0AB40D3F5"/>
<dbReference type="GeneID" id="120282546"/>
<dbReference type="SUPFAM" id="SSF52833">
    <property type="entry name" value="Thioredoxin-like"/>
    <property type="match status" value="1"/>
</dbReference>
<dbReference type="PANTHER" id="PTHR45669">
    <property type="entry name" value="GLUTAREDOXIN DOMAIN-CONTAINING CYSTEINE-RICH PROTEIN CG12206-RELATED"/>
    <property type="match status" value="1"/>
</dbReference>